<dbReference type="EMBL" id="CP051627">
    <property type="protein sequence ID" value="UPT20520.1"/>
    <property type="molecule type" value="Genomic_DNA"/>
</dbReference>
<keyword evidence="2" id="KW-0456">Lyase</keyword>
<comment type="similarity">
    <text evidence="1 3">Belongs to the enoyl-CoA hydratase/isomerase family.</text>
</comment>
<dbReference type="Proteomes" id="UP000832041">
    <property type="component" value="Chromosome"/>
</dbReference>
<dbReference type="InterPro" id="IPR029045">
    <property type="entry name" value="ClpP/crotonase-like_dom_sf"/>
</dbReference>
<protein>
    <submittedName>
        <fullName evidence="4">Enoyl-CoA hydratase/isomerase family protein</fullName>
    </submittedName>
</protein>
<proteinExistence type="inferred from homology"/>
<sequence length="290" mass="31641">MLEVDIDITYRAGAPPARYAEEAKRVTYQTILFDQRGRVGWITLNRPEVLNAYNAEMCAELVDAFRKYQRDDGMRALVLTGAGRAFCAGGDVRSAKEAEEGATRQLGHGMVMREGMHAVNRALYALDKPVIALVNGPAVAGGLVLALLCDFRIAARSARLGDTSGRVGLLPDEGGAWVFPRVMGVDAALRMTLLNEVYGAARARELGLVTEVVADDDLHRRGAELAEELARRAPLAVRLAKRMVRRAQSLTFDQALGDAEFAVDIVNDSQDVQEGVRAFVEKRRPSFGGR</sequence>
<dbReference type="PANTHER" id="PTHR11941">
    <property type="entry name" value="ENOYL-COA HYDRATASE-RELATED"/>
    <property type="match status" value="1"/>
</dbReference>
<evidence type="ECO:0000256" key="1">
    <source>
        <dbReference type="ARBA" id="ARBA00005254"/>
    </source>
</evidence>
<dbReference type="InterPro" id="IPR018376">
    <property type="entry name" value="Enoyl-CoA_hyd/isom_CS"/>
</dbReference>
<dbReference type="InterPro" id="IPR014748">
    <property type="entry name" value="Enoyl-CoA_hydra_C"/>
</dbReference>
<dbReference type="Gene3D" id="1.10.12.10">
    <property type="entry name" value="Lyase 2-enoyl-coa Hydratase, Chain A, domain 2"/>
    <property type="match status" value="1"/>
</dbReference>
<reference evidence="4 5" key="1">
    <citation type="submission" date="2020-04" db="EMBL/GenBank/DDBJ databases">
        <title>Thermobifida alba genome sequencing and assembly.</title>
        <authorList>
            <person name="Luzics S."/>
            <person name="Horvath B."/>
            <person name="Nagy I."/>
            <person name="Toth A."/>
            <person name="Nagy I."/>
            <person name="Kukolya J."/>
        </authorList>
    </citation>
    <scope>NUCLEOTIDE SEQUENCE [LARGE SCALE GENOMIC DNA]</scope>
    <source>
        <strain evidence="4 5">DSM 43795</strain>
    </source>
</reference>
<dbReference type="Gene3D" id="3.90.226.10">
    <property type="entry name" value="2-enoyl-CoA Hydratase, Chain A, domain 1"/>
    <property type="match status" value="1"/>
</dbReference>
<name>A0ABY4KYL8_THEAE</name>
<accession>A0ABY4KYL8</accession>
<organism evidence="4 5">
    <name type="scientific">Thermobifida alba</name>
    <name type="common">Thermomonospora alba</name>
    <dbReference type="NCBI Taxonomy" id="53522"/>
    <lineage>
        <taxon>Bacteria</taxon>
        <taxon>Bacillati</taxon>
        <taxon>Actinomycetota</taxon>
        <taxon>Actinomycetes</taxon>
        <taxon>Streptosporangiales</taxon>
        <taxon>Nocardiopsidaceae</taxon>
        <taxon>Thermobifida</taxon>
    </lineage>
</organism>
<keyword evidence="5" id="KW-1185">Reference proteome</keyword>
<dbReference type="SUPFAM" id="SSF52096">
    <property type="entry name" value="ClpP/crotonase"/>
    <property type="match status" value="1"/>
</dbReference>
<dbReference type="PROSITE" id="PS00166">
    <property type="entry name" value="ENOYL_COA_HYDRATASE"/>
    <property type="match status" value="1"/>
</dbReference>
<evidence type="ECO:0000256" key="3">
    <source>
        <dbReference type="RuleBase" id="RU003707"/>
    </source>
</evidence>
<evidence type="ECO:0000313" key="5">
    <source>
        <dbReference type="Proteomes" id="UP000832041"/>
    </source>
</evidence>
<dbReference type="Pfam" id="PF00378">
    <property type="entry name" value="ECH_1"/>
    <property type="match status" value="1"/>
</dbReference>
<dbReference type="PANTHER" id="PTHR11941:SF133">
    <property type="entry name" value="1,2-EPOXYPHENYLACETYL-COA ISOMERASE"/>
    <property type="match status" value="1"/>
</dbReference>
<evidence type="ECO:0000313" key="4">
    <source>
        <dbReference type="EMBL" id="UPT20520.1"/>
    </source>
</evidence>
<dbReference type="InterPro" id="IPR001753">
    <property type="entry name" value="Enoyl-CoA_hydra/iso"/>
</dbReference>
<dbReference type="CDD" id="cd06558">
    <property type="entry name" value="crotonase-like"/>
    <property type="match status" value="1"/>
</dbReference>
<evidence type="ECO:0000256" key="2">
    <source>
        <dbReference type="ARBA" id="ARBA00023239"/>
    </source>
</evidence>
<gene>
    <name evidence="4" type="ORF">FOF52_05645</name>
</gene>